<name>A0AAW1I7J9_SAPOF</name>
<dbReference type="GO" id="GO:0008270">
    <property type="term" value="F:zinc ion binding"/>
    <property type="evidence" value="ECO:0007669"/>
    <property type="project" value="UniProtKB-KW"/>
</dbReference>
<dbReference type="GO" id="GO:0004842">
    <property type="term" value="F:ubiquitin-protein transferase activity"/>
    <property type="evidence" value="ECO:0007669"/>
    <property type="project" value="InterPro"/>
</dbReference>
<dbReference type="EMBL" id="JBDFQZ010000010">
    <property type="protein sequence ID" value="KAK9684649.1"/>
    <property type="molecule type" value="Genomic_DNA"/>
</dbReference>
<comment type="caution">
    <text evidence="4">The sequence shown here is derived from an EMBL/GenBank/DDBJ whole genome shotgun (WGS) entry which is preliminary data.</text>
</comment>
<accession>A0AAW1I7J9</accession>
<feature type="compositionally biased region" description="Polar residues" evidence="2">
    <location>
        <begin position="1"/>
        <end position="13"/>
    </location>
</feature>
<feature type="compositionally biased region" description="Polar residues" evidence="2">
    <location>
        <begin position="105"/>
        <end position="117"/>
    </location>
</feature>
<dbReference type="InterPro" id="IPR039515">
    <property type="entry name" value="NOT4_mRING-HC-C4C4"/>
</dbReference>
<keyword evidence="1" id="KW-0479">Metal-binding</keyword>
<dbReference type="PROSITE" id="PS50089">
    <property type="entry name" value="ZF_RING_2"/>
    <property type="match status" value="1"/>
</dbReference>
<dbReference type="InterPro" id="IPR039780">
    <property type="entry name" value="Mot2"/>
</dbReference>
<feature type="region of interest" description="Disordered" evidence="2">
    <location>
        <begin position="49"/>
        <end position="146"/>
    </location>
</feature>
<dbReference type="InterPro" id="IPR001841">
    <property type="entry name" value="Znf_RING"/>
</dbReference>
<keyword evidence="1" id="KW-0862">Zinc</keyword>
<organism evidence="4 5">
    <name type="scientific">Saponaria officinalis</name>
    <name type="common">Common soapwort</name>
    <name type="synonym">Lychnis saponaria</name>
    <dbReference type="NCBI Taxonomy" id="3572"/>
    <lineage>
        <taxon>Eukaryota</taxon>
        <taxon>Viridiplantae</taxon>
        <taxon>Streptophyta</taxon>
        <taxon>Embryophyta</taxon>
        <taxon>Tracheophyta</taxon>
        <taxon>Spermatophyta</taxon>
        <taxon>Magnoliopsida</taxon>
        <taxon>eudicotyledons</taxon>
        <taxon>Gunneridae</taxon>
        <taxon>Pentapetalae</taxon>
        <taxon>Caryophyllales</taxon>
        <taxon>Caryophyllaceae</taxon>
        <taxon>Caryophylleae</taxon>
        <taxon>Saponaria</taxon>
    </lineage>
</organism>
<dbReference type="GO" id="GO:0016567">
    <property type="term" value="P:protein ubiquitination"/>
    <property type="evidence" value="ECO:0007669"/>
    <property type="project" value="TreeGrafter"/>
</dbReference>
<dbReference type="Proteomes" id="UP001443914">
    <property type="component" value="Unassembled WGS sequence"/>
</dbReference>
<dbReference type="PANTHER" id="PTHR12603">
    <property type="entry name" value="CCR4-NOT TRANSCRIPTION COMPLEX RELATED"/>
    <property type="match status" value="1"/>
</dbReference>
<feature type="compositionally biased region" description="Basic and acidic residues" evidence="2">
    <location>
        <begin position="61"/>
        <end position="73"/>
    </location>
</feature>
<dbReference type="AlphaFoldDB" id="A0AAW1I7J9"/>
<dbReference type="CDD" id="cd16618">
    <property type="entry name" value="mRING-HC-C4C4_CNOT4"/>
    <property type="match status" value="1"/>
</dbReference>
<reference evidence="4" key="1">
    <citation type="submission" date="2024-03" db="EMBL/GenBank/DDBJ databases">
        <title>WGS assembly of Saponaria officinalis var. Norfolk2.</title>
        <authorList>
            <person name="Jenkins J."/>
            <person name="Shu S."/>
            <person name="Grimwood J."/>
            <person name="Barry K."/>
            <person name="Goodstein D."/>
            <person name="Schmutz J."/>
            <person name="Leebens-Mack J."/>
            <person name="Osbourn A."/>
        </authorList>
    </citation>
    <scope>NUCLEOTIDE SEQUENCE [LARGE SCALE GENOMIC DNA]</scope>
    <source>
        <strain evidence="4">JIC</strain>
    </source>
</reference>
<gene>
    <name evidence="4" type="ORF">RND81_10G222800</name>
</gene>
<evidence type="ECO:0000313" key="4">
    <source>
        <dbReference type="EMBL" id="KAK9684649.1"/>
    </source>
</evidence>
<feature type="region of interest" description="Disordered" evidence="2">
    <location>
        <begin position="1"/>
        <end position="32"/>
    </location>
</feature>
<dbReference type="GO" id="GO:0030014">
    <property type="term" value="C:CCR4-NOT complex"/>
    <property type="evidence" value="ECO:0007669"/>
    <property type="project" value="InterPro"/>
</dbReference>
<dbReference type="Gene3D" id="3.30.40.10">
    <property type="entry name" value="Zinc/RING finger domain, C3HC4 (zinc finger)"/>
    <property type="match status" value="1"/>
</dbReference>
<protein>
    <recommendedName>
        <fullName evidence="3">RING-type domain-containing protein</fullName>
    </recommendedName>
</protein>
<dbReference type="InterPro" id="IPR013083">
    <property type="entry name" value="Znf_RING/FYVE/PHD"/>
</dbReference>
<evidence type="ECO:0000256" key="2">
    <source>
        <dbReference type="SAM" id="MobiDB-lite"/>
    </source>
</evidence>
<proteinExistence type="predicted"/>
<dbReference type="PANTHER" id="PTHR12603:SF0">
    <property type="entry name" value="CCR4-NOT TRANSCRIPTION COMPLEX SUBUNIT 4"/>
    <property type="match status" value="1"/>
</dbReference>
<feature type="domain" description="RING-type" evidence="3">
    <location>
        <begin position="273"/>
        <end position="315"/>
    </location>
</feature>
<dbReference type="FunFam" id="3.30.40.10:FF:000383">
    <property type="entry name" value="RING/U-box superfamily protein"/>
    <property type="match status" value="1"/>
</dbReference>
<evidence type="ECO:0000256" key="1">
    <source>
        <dbReference type="PROSITE-ProRule" id="PRU00175"/>
    </source>
</evidence>
<evidence type="ECO:0000313" key="5">
    <source>
        <dbReference type="Proteomes" id="UP001443914"/>
    </source>
</evidence>
<feature type="compositionally biased region" description="Low complexity" evidence="2">
    <location>
        <begin position="118"/>
        <end position="141"/>
    </location>
</feature>
<keyword evidence="5" id="KW-1185">Reference proteome</keyword>
<dbReference type="Pfam" id="PF14570">
    <property type="entry name" value="zf-RING_4"/>
    <property type="match status" value="1"/>
</dbReference>
<keyword evidence="1" id="KW-0863">Zinc-finger</keyword>
<dbReference type="SUPFAM" id="SSF57850">
    <property type="entry name" value="RING/U-box"/>
    <property type="match status" value="1"/>
</dbReference>
<feature type="compositionally biased region" description="Basic residues" evidence="2">
    <location>
        <begin position="19"/>
        <end position="32"/>
    </location>
</feature>
<sequence length="348" mass="37532">MVSDSIINASIPSASKDYSKKKRANRSAKLKQCKLDARRQQWLSQVNVEGQKAEVSGNGSRTREFNGSEIEARKGKKKGKDPCEVRSVTVNMEQIHIHDSDSEESLMTNSPTGSVNDSGNGYAGSSGSSTSSRSSASSVSFGSGGCCSGSITEEEEGRGVEFGGDDGCLDDWETVADALVGAETYDKQGHSPDEEVGADQVPGERNVDAQAEKGILGRGGVNQKAWRPDDAFRPQSLPNLSNQLHFPANTERRSSRGMNPWVCKMPPPVPTSCPICCEDLDFTDSSFLPCPCGFHLCLFCHKRILEEDARCPGCRKPYSSETVEKETSVCGGSLTIHLGRSSSMFSRV</sequence>
<evidence type="ECO:0000259" key="3">
    <source>
        <dbReference type="PROSITE" id="PS50089"/>
    </source>
</evidence>